<reference evidence="2" key="1">
    <citation type="submission" date="2020-05" db="UniProtKB">
        <authorList>
            <consortium name="EnsemblMetazoa"/>
        </authorList>
    </citation>
    <scope>IDENTIFICATION</scope>
    <source>
        <strain evidence="2">Yale</strain>
    </source>
</reference>
<sequence length="195" mass="21770">MTIIHVHHLIIRRVADKRIGFLILELFDVDGVSTSTGLSASASGIEVISYSAAKSSKSSTSILTIMALSWYKEASSSILQPSMRQGPHHVAKNSTIIYLSPAAVNIFSKSSLSPMNMLISIIKSEVELGNVFGTARNTLVILDFYADWCPPCHIMDKYLKAISHYYRATVLKIDVNQFQRLADRYQLRKVIYLNC</sequence>
<feature type="domain" description="Thioredoxin" evidence="1">
    <location>
        <begin position="137"/>
        <end position="189"/>
    </location>
</feature>
<dbReference type="InterPro" id="IPR036249">
    <property type="entry name" value="Thioredoxin-like_sf"/>
</dbReference>
<dbReference type="Proteomes" id="UP000092444">
    <property type="component" value="Unassembled WGS sequence"/>
</dbReference>
<dbReference type="PANTHER" id="PTHR10438:SF468">
    <property type="entry name" value="THIOREDOXIN-1-RELATED"/>
    <property type="match status" value="1"/>
</dbReference>
<dbReference type="EMBL" id="CCAG010004515">
    <property type="status" value="NOT_ANNOTATED_CDS"/>
    <property type="molecule type" value="Genomic_DNA"/>
</dbReference>
<dbReference type="VEuPathDB" id="VectorBase:GMOY006855"/>
<dbReference type="EnsemblMetazoa" id="GMOY006855-RA">
    <property type="protein sequence ID" value="GMOY006855-PA"/>
    <property type="gene ID" value="GMOY006855"/>
</dbReference>
<evidence type="ECO:0000259" key="1">
    <source>
        <dbReference type="Pfam" id="PF00085"/>
    </source>
</evidence>
<protein>
    <recommendedName>
        <fullName evidence="1">Thioredoxin domain-containing protein</fullName>
    </recommendedName>
</protein>
<dbReference type="Pfam" id="PF00085">
    <property type="entry name" value="Thioredoxin"/>
    <property type="match status" value="1"/>
</dbReference>
<dbReference type="PANTHER" id="PTHR10438">
    <property type="entry name" value="THIOREDOXIN"/>
    <property type="match status" value="1"/>
</dbReference>
<dbReference type="STRING" id="37546.A0A1B0G0S6"/>
<proteinExistence type="predicted"/>
<dbReference type="PROSITE" id="PS00194">
    <property type="entry name" value="THIOREDOXIN_1"/>
    <property type="match status" value="1"/>
</dbReference>
<dbReference type="Gene3D" id="3.40.30.10">
    <property type="entry name" value="Glutaredoxin"/>
    <property type="match status" value="1"/>
</dbReference>
<keyword evidence="3" id="KW-1185">Reference proteome</keyword>
<evidence type="ECO:0000313" key="2">
    <source>
        <dbReference type="EnsemblMetazoa" id="GMOY006855-PA"/>
    </source>
</evidence>
<dbReference type="InterPro" id="IPR050620">
    <property type="entry name" value="Thioredoxin_H-type-like"/>
</dbReference>
<dbReference type="InterPro" id="IPR013766">
    <property type="entry name" value="Thioredoxin_domain"/>
</dbReference>
<dbReference type="AlphaFoldDB" id="A0A1B0G0S6"/>
<dbReference type="SUPFAM" id="SSF52833">
    <property type="entry name" value="Thioredoxin-like"/>
    <property type="match status" value="1"/>
</dbReference>
<dbReference type="InterPro" id="IPR017937">
    <property type="entry name" value="Thioredoxin_CS"/>
</dbReference>
<accession>A0A1B0G0S6</accession>
<name>A0A1B0G0S6_GLOMM</name>
<organism evidence="2 3">
    <name type="scientific">Glossina morsitans morsitans</name>
    <name type="common">Savannah tsetse fly</name>
    <dbReference type="NCBI Taxonomy" id="37546"/>
    <lineage>
        <taxon>Eukaryota</taxon>
        <taxon>Metazoa</taxon>
        <taxon>Ecdysozoa</taxon>
        <taxon>Arthropoda</taxon>
        <taxon>Hexapoda</taxon>
        <taxon>Insecta</taxon>
        <taxon>Pterygota</taxon>
        <taxon>Neoptera</taxon>
        <taxon>Endopterygota</taxon>
        <taxon>Diptera</taxon>
        <taxon>Brachycera</taxon>
        <taxon>Muscomorpha</taxon>
        <taxon>Hippoboscoidea</taxon>
        <taxon>Glossinidae</taxon>
        <taxon>Glossina</taxon>
    </lineage>
</organism>
<dbReference type="CDD" id="cd02947">
    <property type="entry name" value="TRX_family"/>
    <property type="match status" value="1"/>
</dbReference>
<evidence type="ECO:0000313" key="3">
    <source>
        <dbReference type="Proteomes" id="UP000092444"/>
    </source>
</evidence>